<reference evidence="4 5" key="1">
    <citation type="submission" date="2025-04" db="UniProtKB">
        <authorList>
            <consortium name="RefSeq"/>
        </authorList>
    </citation>
    <scope>IDENTIFICATION</scope>
    <source>
        <strain evidence="4 5">OHB3-1</strain>
    </source>
</reference>
<dbReference type="SMART" id="SM00767">
    <property type="entry name" value="DCD"/>
    <property type="match status" value="1"/>
</dbReference>
<sequence length="715" mass="80189">MGVNMESYAHGTIPEYGAIFMSNSMTKTECFKRKLFGLPYWLGNFVQQIKSGMILFLFEYEKRVLHGVFQAISDGAMNIVPHAYSSSGQQFPAQVEFKIIWCCKPLSEDQFGNAIRENYFSANKFNFGLSEVQVHRLLSLFSLTKSNDQLRLRQLSSDLFECSSDCLIDERQSVADDVRLLLNGRLQGKQMEGEDQSNTMQESVPPLYYNLRNIIPSTENPIHSSYMDDTNLTYNSGFYSNAQIMMPSLHRISDCITSTPFQTSVYVENNTNPSVNQCEINVSCSDPSLLTFPTREFENDGDLRRSISQYASHELNYSPSPNQNEQNIARQENTEAYYMYAPVMKEFPIQFPFDSVEVSSMPSNEHTTANHGHEINGNYGSMHPNHLNKGSVFSRLAYPSDARVQELDDYADHEKQFLDSSLDQVMSVLQQHHWQWDMTNHEMLSQEYKVGRSYVKKQTKSSLISYSNCFQVSDKVRTDIEDSIDDSSKNAIGLPFVNFKRRRKPCKAEDKALTGGQNVSIGNAQLSGVQQKRRKLIRPSFAHSELRDCGAANSVSGGLQGSLKESLFGERTSSNPLIGSNKTEKVSQASELPDIIWLVEDEDKNIGSGSVATAEYPFGSTLNGIEDRIASSNYVSDLNITPKVLGVNESCSSTHKASTSEHHMASQNLDNSGLCSRQESPSEGSELNAGSSFIRVDEGGNKCNETELVKKYENC</sequence>
<name>A0A6J1CNY4_MOMCH</name>
<dbReference type="RefSeq" id="XP_022142707.1">
    <property type="nucleotide sequence ID" value="XM_022287015.1"/>
</dbReference>
<dbReference type="AlphaFoldDB" id="A0A6J1CNY4"/>
<evidence type="ECO:0000313" key="4">
    <source>
        <dbReference type="RefSeq" id="XP_022142707.1"/>
    </source>
</evidence>
<feature type="region of interest" description="Disordered" evidence="1">
    <location>
        <begin position="658"/>
        <end position="691"/>
    </location>
</feature>
<dbReference type="InterPro" id="IPR013989">
    <property type="entry name" value="Dev_and_cell_death_domain"/>
</dbReference>
<evidence type="ECO:0000313" key="5">
    <source>
        <dbReference type="RefSeq" id="XP_022142708.1"/>
    </source>
</evidence>
<organism evidence="3 5">
    <name type="scientific">Momordica charantia</name>
    <name type="common">Bitter gourd</name>
    <name type="synonym">Balsam pear</name>
    <dbReference type="NCBI Taxonomy" id="3673"/>
    <lineage>
        <taxon>Eukaryota</taxon>
        <taxon>Viridiplantae</taxon>
        <taxon>Streptophyta</taxon>
        <taxon>Embryophyta</taxon>
        <taxon>Tracheophyta</taxon>
        <taxon>Spermatophyta</taxon>
        <taxon>Magnoliopsida</taxon>
        <taxon>eudicotyledons</taxon>
        <taxon>Gunneridae</taxon>
        <taxon>Pentapetalae</taxon>
        <taxon>rosids</taxon>
        <taxon>fabids</taxon>
        <taxon>Cucurbitales</taxon>
        <taxon>Cucurbitaceae</taxon>
        <taxon>Momordiceae</taxon>
        <taxon>Momordica</taxon>
    </lineage>
</organism>
<dbReference type="KEGG" id="mcha:111012754"/>
<protein>
    <submittedName>
        <fullName evidence="4 5">Uncharacterized protein LOC111012754</fullName>
    </submittedName>
</protein>
<accession>A0A6J1CNY4</accession>
<dbReference type="PROSITE" id="PS51222">
    <property type="entry name" value="DCD"/>
    <property type="match status" value="1"/>
</dbReference>
<feature type="compositionally biased region" description="Polar residues" evidence="1">
    <location>
        <begin position="665"/>
        <end position="691"/>
    </location>
</feature>
<feature type="domain" description="DCD" evidence="2">
    <location>
        <begin position="13"/>
        <end position="143"/>
    </location>
</feature>
<evidence type="ECO:0000259" key="2">
    <source>
        <dbReference type="PROSITE" id="PS51222"/>
    </source>
</evidence>
<dbReference type="Proteomes" id="UP000504603">
    <property type="component" value="Unplaced"/>
</dbReference>
<dbReference type="RefSeq" id="XP_022142708.1">
    <property type="nucleotide sequence ID" value="XM_022287016.1"/>
</dbReference>
<dbReference type="Pfam" id="PF10539">
    <property type="entry name" value="Dev_Cell_Death"/>
    <property type="match status" value="1"/>
</dbReference>
<evidence type="ECO:0000256" key="1">
    <source>
        <dbReference type="SAM" id="MobiDB-lite"/>
    </source>
</evidence>
<dbReference type="PANTHER" id="PTHR46444:SF9">
    <property type="entry name" value="DCD (DEVELOPMENT AND CELL DEATH) DOMAIN PROTEIN"/>
    <property type="match status" value="1"/>
</dbReference>
<keyword evidence="3" id="KW-1185">Reference proteome</keyword>
<gene>
    <name evidence="4 5" type="primary">LOC111012754</name>
</gene>
<dbReference type="OrthoDB" id="1928633at2759"/>
<dbReference type="PANTHER" id="PTHR46444">
    <property type="entry name" value="DCD (DEVELOPMENT AND CELL DEATH) DOMAIN PROTEIN-RELATED"/>
    <property type="match status" value="1"/>
</dbReference>
<evidence type="ECO:0000313" key="3">
    <source>
        <dbReference type="Proteomes" id="UP000504603"/>
    </source>
</evidence>
<proteinExistence type="predicted"/>
<dbReference type="GeneID" id="111012754"/>